<keyword evidence="2" id="KW-1185">Reference proteome</keyword>
<reference evidence="1" key="1">
    <citation type="submission" date="2023-11" db="EMBL/GenBank/DDBJ databases">
        <authorList>
            <person name="Alioto T."/>
            <person name="Alioto T."/>
            <person name="Gomez Garrido J."/>
        </authorList>
    </citation>
    <scope>NUCLEOTIDE SEQUENCE</scope>
</reference>
<dbReference type="SUPFAM" id="SSF50969">
    <property type="entry name" value="YVTN repeat-like/Quinoprotein amine dehydrogenase"/>
    <property type="match status" value="1"/>
</dbReference>
<dbReference type="Proteomes" id="UP001296104">
    <property type="component" value="Unassembled WGS sequence"/>
</dbReference>
<dbReference type="EMBL" id="CAVMBE010000108">
    <property type="protein sequence ID" value="CAK4034202.1"/>
    <property type="molecule type" value="Genomic_DNA"/>
</dbReference>
<dbReference type="InterPro" id="IPR051200">
    <property type="entry name" value="Host-pathogen_enzymatic-act"/>
</dbReference>
<comment type="caution">
    <text evidence="1">The sequence shown here is derived from an EMBL/GenBank/DDBJ whole genome shotgun (WGS) entry which is preliminary data.</text>
</comment>
<dbReference type="PANTHER" id="PTHR47197:SF3">
    <property type="entry name" value="DIHYDRO-HEME D1 DEHYDROGENASE"/>
    <property type="match status" value="1"/>
</dbReference>
<sequence length="351" mass="38052">MNKTLAVVSQSGETINFFNIEDGKCTGQVENLIPEPHEVAYDDRSNLLYVTHAYRHGWYAQHGEACAEVSVIDCGRREVVDVMDIGPHRGPHGIFLDTHRDLLYVSTEEGLEDNGGPGGIVGINIKTREVVKAVGAGWKVHWFVLTPDGKKVFTCNKEAGFISVLDMEQEKMVGKIDLPGGCEAPAISNDGKLAYFPSPTIALGMRREGKPGDFHIQVIDTATCELVRAVPLEFGAVALGVDPMDRLFVGQYRTSGASAEAQLQEPMPGELSVLDPGNGFQKLASFQTDSVPLNVCAAPVGSRAFAANIFAGTVSVLNLDEMKKERSIEVDILPREDKLLHQGAHEMALIP</sequence>
<protein>
    <submittedName>
        <fullName evidence="1">Cell surface</fullName>
    </submittedName>
</protein>
<proteinExistence type="predicted"/>
<organism evidence="1 2">
    <name type="scientific">Lecanosticta acicola</name>
    <dbReference type="NCBI Taxonomy" id="111012"/>
    <lineage>
        <taxon>Eukaryota</taxon>
        <taxon>Fungi</taxon>
        <taxon>Dikarya</taxon>
        <taxon>Ascomycota</taxon>
        <taxon>Pezizomycotina</taxon>
        <taxon>Dothideomycetes</taxon>
        <taxon>Dothideomycetidae</taxon>
        <taxon>Mycosphaerellales</taxon>
        <taxon>Mycosphaerellaceae</taxon>
        <taxon>Lecanosticta</taxon>
    </lineage>
</organism>
<dbReference type="Gene3D" id="2.130.10.10">
    <property type="entry name" value="YVTN repeat-like/Quinoprotein amine dehydrogenase"/>
    <property type="match status" value="2"/>
</dbReference>
<dbReference type="AlphaFoldDB" id="A0AAI8Z884"/>
<dbReference type="PANTHER" id="PTHR47197">
    <property type="entry name" value="PROTEIN NIRF"/>
    <property type="match status" value="1"/>
</dbReference>
<evidence type="ECO:0000313" key="2">
    <source>
        <dbReference type="Proteomes" id="UP001296104"/>
    </source>
</evidence>
<evidence type="ECO:0000313" key="1">
    <source>
        <dbReference type="EMBL" id="CAK4034202.1"/>
    </source>
</evidence>
<dbReference type="InterPro" id="IPR015943">
    <property type="entry name" value="WD40/YVTN_repeat-like_dom_sf"/>
</dbReference>
<name>A0AAI8Z884_9PEZI</name>
<dbReference type="InterPro" id="IPR011044">
    <property type="entry name" value="Quino_amine_DH_bsu"/>
</dbReference>
<accession>A0AAI8Z884</accession>
<gene>
    <name evidence="1" type="ORF">LECACI_7A009360</name>
</gene>